<keyword evidence="6 8" id="KW-0067">ATP-binding</keyword>
<dbReference type="EC" id="2.7.1.17" evidence="8 10"/>
<dbReference type="InterPro" id="IPR043129">
    <property type="entry name" value="ATPase_NBD"/>
</dbReference>
<organism evidence="13 14">
    <name type="scientific">[Enterobacter] lignolyticus</name>
    <dbReference type="NCBI Taxonomy" id="1334193"/>
    <lineage>
        <taxon>Bacteria</taxon>
        <taxon>Pseudomonadati</taxon>
        <taxon>Pseudomonadota</taxon>
        <taxon>Gammaproteobacteria</taxon>
        <taxon>Enterobacterales</taxon>
        <taxon>Enterobacteriaceae</taxon>
        <taxon>Pluralibacter</taxon>
    </lineage>
</organism>
<dbReference type="Proteomes" id="UP000069162">
    <property type="component" value="Chromosome"/>
</dbReference>
<evidence type="ECO:0000256" key="4">
    <source>
        <dbReference type="ARBA" id="ARBA00022741"/>
    </source>
</evidence>
<feature type="domain" description="Carbohydrate kinase FGGY C-terminal" evidence="12">
    <location>
        <begin position="249"/>
        <end position="435"/>
    </location>
</feature>
<evidence type="ECO:0000256" key="7">
    <source>
        <dbReference type="ARBA" id="ARBA00023277"/>
    </source>
</evidence>
<feature type="active site" description="Proton acceptor" evidence="8">
    <location>
        <position position="233"/>
    </location>
</feature>
<dbReference type="AlphaFoldDB" id="A0A806X8R2"/>
<evidence type="ECO:0000313" key="13">
    <source>
        <dbReference type="EMBL" id="ALR78580.1"/>
    </source>
</evidence>
<dbReference type="RefSeq" id="WP_062742294.1">
    <property type="nucleotide sequence ID" value="NZ_CP012871.1"/>
</dbReference>
<comment type="catalytic activity">
    <reaction evidence="8 10">
        <text>D-xylulose + ATP = D-xylulose 5-phosphate + ADP + H(+)</text>
        <dbReference type="Rhea" id="RHEA:10964"/>
        <dbReference type="ChEBI" id="CHEBI:15378"/>
        <dbReference type="ChEBI" id="CHEBI:17140"/>
        <dbReference type="ChEBI" id="CHEBI:30616"/>
        <dbReference type="ChEBI" id="CHEBI:57737"/>
        <dbReference type="ChEBI" id="CHEBI:456216"/>
        <dbReference type="EC" id="2.7.1.17"/>
    </reaction>
</comment>
<dbReference type="GO" id="GO:0005524">
    <property type="term" value="F:ATP binding"/>
    <property type="evidence" value="ECO:0007669"/>
    <property type="project" value="UniProtKB-UniRule"/>
</dbReference>
<dbReference type="NCBIfam" id="TIGR01312">
    <property type="entry name" value="XylB"/>
    <property type="match status" value="1"/>
</dbReference>
<evidence type="ECO:0000259" key="12">
    <source>
        <dbReference type="Pfam" id="PF02782"/>
    </source>
</evidence>
<dbReference type="InterPro" id="IPR018483">
    <property type="entry name" value="Carb_kinase_FGGY_CS"/>
</dbReference>
<accession>A0A806X8R2</accession>
<dbReference type="InterPro" id="IPR018484">
    <property type="entry name" value="FGGY_N"/>
</dbReference>
<dbReference type="PANTHER" id="PTHR43095">
    <property type="entry name" value="SUGAR KINASE"/>
    <property type="match status" value="1"/>
</dbReference>
<evidence type="ECO:0000256" key="6">
    <source>
        <dbReference type="ARBA" id="ARBA00022840"/>
    </source>
</evidence>
<evidence type="ECO:0000259" key="11">
    <source>
        <dbReference type="Pfam" id="PF00370"/>
    </source>
</evidence>
<dbReference type="CDD" id="cd07808">
    <property type="entry name" value="ASKHA_NBD_FGGY_EcXK-like"/>
    <property type="match status" value="1"/>
</dbReference>
<dbReference type="SUPFAM" id="SSF53067">
    <property type="entry name" value="Actin-like ATPase domain"/>
    <property type="match status" value="2"/>
</dbReference>
<reference evidence="14" key="1">
    <citation type="submission" date="2015-10" db="EMBL/GenBank/DDBJ databases">
        <title>Complete Genome Sequencing of Klebsiella sp. strain G5.</title>
        <authorList>
            <person name="Chan K.-G."/>
            <person name="Chen J.-W."/>
        </authorList>
    </citation>
    <scope>NUCLEOTIDE SEQUENCE [LARGE SCALE GENOMIC DNA]</scope>
    <source>
        <strain evidence="14">G5</strain>
    </source>
</reference>
<proteinExistence type="inferred from homology"/>
<dbReference type="PANTHER" id="PTHR43095:SF6">
    <property type="entry name" value="XYLULOSE KINASE"/>
    <property type="match status" value="1"/>
</dbReference>
<keyword evidence="4 8" id="KW-0547">Nucleotide-binding</keyword>
<dbReference type="GO" id="GO:0004856">
    <property type="term" value="F:D-xylulokinase activity"/>
    <property type="evidence" value="ECO:0007669"/>
    <property type="project" value="UniProtKB-UniRule"/>
</dbReference>
<gene>
    <name evidence="8 10" type="primary">xylB</name>
    <name evidence="13" type="ORF">AO703_20550</name>
</gene>
<dbReference type="OrthoDB" id="9805576at2"/>
<feature type="domain" description="Carbohydrate kinase FGGY N-terminal" evidence="11">
    <location>
        <begin position="1"/>
        <end position="240"/>
    </location>
</feature>
<evidence type="ECO:0000256" key="8">
    <source>
        <dbReference type="HAMAP-Rule" id="MF_02220"/>
    </source>
</evidence>
<keyword evidence="3 8" id="KW-0808">Transferase</keyword>
<sequence length="484" mass="51895">MYIGIDLGTSGVKVILVGEQGEVIASQSEKLAVSRPHPLWSEQDPEQWWQATDTAIKVLAAQHSLREVRALGIAGQMHGATLLDKRQRVLRPAILWNDGRCAEECALLEAAVPRSREITGNLMMPGFTAPKLLWVQRHEPEVFRQVDKVLLPKDYLRLRMTGVFASDMSDAAGTLWMDVAKRDWSDDMLAACGLSRDNMPALFEGCAITGTLLPEVAQAWQMSAVPVVAGGGDNAAGAVGVGMSDAGQAMLSLGTSGVYFAVSEGFLSRPESAVHSFCHALPGRWHLMSVMLSAASCLDWAAKLTGLGDVPALLAAAQTADSHADPVWFLPYLSGERTPHNNPNAKGVFFGLTHQHGPAELALAVLEGVGFALADGMDVVHACGVNPASITLIGGGARSAWWRQMLADISGLTLDYRTGGDVGPALGAARLAQLALHPGKPFADLLTQLPLEQSHRPDPARTAHYAPRRETFRRLYQQLAPLMS</sequence>
<dbReference type="Pfam" id="PF02782">
    <property type="entry name" value="FGGY_C"/>
    <property type="match status" value="1"/>
</dbReference>
<keyword evidence="5 8" id="KW-0418">Kinase</keyword>
<protein>
    <recommendedName>
        <fullName evidence="8 10">Xylulose kinase</fullName>
        <shortName evidence="8 10">Xylulokinase</shortName>
        <ecNumber evidence="8 10">2.7.1.17</ecNumber>
    </recommendedName>
</protein>
<keyword evidence="7 8" id="KW-0119">Carbohydrate metabolism</keyword>
<dbReference type="InterPro" id="IPR050406">
    <property type="entry name" value="FGGY_Carb_Kinase"/>
</dbReference>
<dbReference type="KEGG" id="kle:AO703_20550"/>
<dbReference type="EMBL" id="CP012871">
    <property type="protein sequence ID" value="ALR78580.1"/>
    <property type="molecule type" value="Genomic_DNA"/>
</dbReference>
<dbReference type="HAMAP" id="MF_02220">
    <property type="entry name" value="XylB"/>
    <property type="match status" value="1"/>
</dbReference>
<comment type="similarity">
    <text evidence="1 8 9">Belongs to the FGGY kinase family.</text>
</comment>
<comment type="function">
    <text evidence="8">Catalyzes the phosphorylation of D-xylulose to D-xylulose 5-phosphate.</text>
</comment>
<evidence type="ECO:0000256" key="2">
    <source>
        <dbReference type="ARBA" id="ARBA00022629"/>
    </source>
</evidence>
<evidence type="ECO:0000256" key="1">
    <source>
        <dbReference type="ARBA" id="ARBA00009156"/>
    </source>
</evidence>
<name>A0A806X8R2_9ENTR</name>
<evidence type="ECO:0000313" key="14">
    <source>
        <dbReference type="Proteomes" id="UP000069162"/>
    </source>
</evidence>
<dbReference type="PROSITE" id="PS00445">
    <property type="entry name" value="FGGY_KINASES_2"/>
    <property type="match status" value="1"/>
</dbReference>
<evidence type="ECO:0000256" key="3">
    <source>
        <dbReference type="ARBA" id="ARBA00022679"/>
    </source>
</evidence>
<dbReference type="InterPro" id="IPR000577">
    <property type="entry name" value="Carb_kinase_FGGY"/>
</dbReference>
<keyword evidence="2 8" id="KW-0859">Xylose metabolism</keyword>
<feature type="binding site" evidence="8">
    <location>
        <begin position="77"/>
        <end position="78"/>
    </location>
    <ligand>
        <name>substrate</name>
    </ligand>
</feature>
<dbReference type="Pfam" id="PF00370">
    <property type="entry name" value="FGGY_N"/>
    <property type="match status" value="1"/>
</dbReference>
<dbReference type="PIRSF" id="PIRSF000538">
    <property type="entry name" value="GlpK"/>
    <property type="match status" value="1"/>
</dbReference>
<dbReference type="GO" id="GO:0005998">
    <property type="term" value="P:xylulose catabolic process"/>
    <property type="evidence" value="ECO:0007669"/>
    <property type="project" value="UniProtKB-UniRule"/>
</dbReference>
<feature type="site" description="Important for activity" evidence="8">
    <location>
        <position position="6"/>
    </location>
</feature>
<dbReference type="GO" id="GO:0042732">
    <property type="term" value="P:D-xylose metabolic process"/>
    <property type="evidence" value="ECO:0007669"/>
    <property type="project" value="UniProtKB-KW"/>
</dbReference>
<dbReference type="Gene3D" id="3.30.420.40">
    <property type="match status" value="2"/>
</dbReference>
<dbReference type="NCBIfam" id="NF011601">
    <property type="entry name" value="PRK15027.1"/>
    <property type="match status" value="1"/>
</dbReference>
<dbReference type="PROSITE" id="PS00933">
    <property type="entry name" value="FGGY_KINASES_1"/>
    <property type="match status" value="1"/>
</dbReference>
<evidence type="ECO:0000256" key="5">
    <source>
        <dbReference type="ARBA" id="ARBA00022777"/>
    </source>
</evidence>
<evidence type="ECO:0000256" key="10">
    <source>
        <dbReference type="RuleBase" id="RU364073"/>
    </source>
</evidence>
<dbReference type="InterPro" id="IPR018485">
    <property type="entry name" value="FGGY_C"/>
</dbReference>
<dbReference type="InterPro" id="IPR006000">
    <property type="entry name" value="Xylulokinase"/>
</dbReference>
<evidence type="ECO:0000256" key="9">
    <source>
        <dbReference type="RuleBase" id="RU003733"/>
    </source>
</evidence>